<gene>
    <name evidence="2" type="ORF">PROH_15330</name>
</gene>
<dbReference type="AlphaFoldDB" id="A0A0M2PSP6"/>
<comment type="caution">
    <text evidence="2">The sequence shown here is derived from an EMBL/GenBank/DDBJ whole genome shotgun (WGS) entry which is preliminary data.</text>
</comment>
<dbReference type="SUPFAM" id="SSF52980">
    <property type="entry name" value="Restriction endonuclease-like"/>
    <property type="match status" value="1"/>
</dbReference>
<dbReference type="InterPro" id="IPR012296">
    <property type="entry name" value="Nuclease_put_TT1808"/>
</dbReference>
<dbReference type="Gene3D" id="3.90.1570.10">
    <property type="entry name" value="tt1808, chain A"/>
    <property type="match status" value="1"/>
</dbReference>
<reference evidence="2" key="1">
    <citation type="submission" date="2012-04" db="EMBL/GenBank/DDBJ databases">
        <authorList>
            <person name="Borisov I.G."/>
            <person name="Ivanikova N.V."/>
            <person name="Pinevich A.V."/>
        </authorList>
    </citation>
    <scope>NUCLEOTIDE SEQUENCE</scope>
    <source>
        <strain evidence="2">CALU 1027</strain>
    </source>
</reference>
<feature type="domain" description="Putative restriction endonuclease" evidence="1">
    <location>
        <begin position="7"/>
        <end position="192"/>
    </location>
</feature>
<keyword evidence="3" id="KW-1185">Reference proteome</keyword>
<organism evidence="2 3">
    <name type="scientific">Prochlorothrix hollandica PCC 9006 = CALU 1027</name>
    <dbReference type="NCBI Taxonomy" id="317619"/>
    <lineage>
        <taxon>Bacteria</taxon>
        <taxon>Bacillati</taxon>
        <taxon>Cyanobacteriota</taxon>
        <taxon>Cyanophyceae</taxon>
        <taxon>Prochlorotrichales</taxon>
        <taxon>Prochlorotrichaceae</taxon>
        <taxon>Prochlorothrix</taxon>
    </lineage>
</organism>
<dbReference type="STRING" id="317619.GCA_000332315_02205"/>
<feature type="non-terminal residue" evidence="2">
    <location>
        <position position="1"/>
    </location>
</feature>
<dbReference type="Proteomes" id="UP000034681">
    <property type="component" value="Unassembled WGS sequence"/>
</dbReference>
<name>A0A0M2PSP6_PROHO</name>
<dbReference type="CDD" id="cd06260">
    <property type="entry name" value="DUF820-like"/>
    <property type="match status" value="1"/>
</dbReference>
<evidence type="ECO:0000313" key="2">
    <source>
        <dbReference type="EMBL" id="KKI99144.1"/>
    </source>
</evidence>
<dbReference type="eggNOG" id="COG4636">
    <property type="taxonomic scope" value="Bacteria"/>
</dbReference>
<evidence type="ECO:0000313" key="3">
    <source>
        <dbReference type="Proteomes" id="UP000034681"/>
    </source>
</evidence>
<dbReference type="InterPro" id="IPR011335">
    <property type="entry name" value="Restrct_endonuc-II-like"/>
</dbReference>
<sequence length="200" mass="22830">ESQFLNLEEFLDQYPDGGGRFELRDGVIVEMQATGTHERVAGFLALELGLEIRRLGLPFFMPRQGIVKGFESDRSGYIPDVMVVDGDRLHHEPLWKLRSTLTQGASIPLAIEVVSQHWQDDYLLKLGQYERLGIPEYWIVDYLGLGGRRYIGNPKQPTLSIYELSEGEYGLRTFTGDRSIESRLFPELKLTAQDIFHQGL</sequence>
<dbReference type="Pfam" id="PF05685">
    <property type="entry name" value="Uma2"/>
    <property type="match status" value="1"/>
</dbReference>
<dbReference type="EMBL" id="AJTX02000006">
    <property type="protein sequence ID" value="KKI99144.1"/>
    <property type="molecule type" value="Genomic_DNA"/>
</dbReference>
<evidence type="ECO:0000259" key="1">
    <source>
        <dbReference type="Pfam" id="PF05685"/>
    </source>
</evidence>
<dbReference type="PANTHER" id="PTHR34107:SF2">
    <property type="entry name" value="SLL0888 PROTEIN"/>
    <property type="match status" value="1"/>
</dbReference>
<proteinExistence type="predicted"/>
<accession>A0A0M2PSP6</accession>
<dbReference type="PANTHER" id="PTHR34107">
    <property type="entry name" value="SLL0198 PROTEIN-RELATED"/>
    <property type="match status" value="1"/>
</dbReference>
<dbReference type="InterPro" id="IPR008538">
    <property type="entry name" value="Uma2"/>
</dbReference>
<protein>
    <recommendedName>
        <fullName evidence="1">Putative restriction endonuclease domain-containing protein</fullName>
    </recommendedName>
</protein>